<dbReference type="EMBL" id="VJYK02000001">
    <property type="protein sequence ID" value="MQS00304.1"/>
    <property type="molecule type" value="Genomic_DNA"/>
</dbReference>
<evidence type="ECO:0000313" key="2">
    <source>
        <dbReference type="Proteomes" id="UP000320857"/>
    </source>
</evidence>
<dbReference type="Proteomes" id="UP000320857">
    <property type="component" value="Unassembled WGS sequence"/>
</dbReference>
<comment type="caution">
    <text evidence="1">The sequence shown here is derived from an EMBL/GenBank/DDBJ whole genome shotgun (WGS) entry which is preliminary data.</text>
</comment>
<keyword evidence="2" id="KW-1185">Reference proteome</keyword>
<evidence type="ECO:0000313" key="1">
    <source>
        <dbReference type="EMBL" id="MQS00304.1"/>
    </source>
</evidence>
<organism evidence="1 2">
    <name type="scientific">Streptomyces alkaliterrae</name>
    <dbReference type="NCBI Taxonomy" id="2213162"/>
    <lineage>
        <taxon>Bacteria</taxon>
        <taxon>Bacillati</taxon>
        <taxon>Actinomycetota</taxon>
        <taxon>Actinomycetes</taxon>
        <taxon>Kitasatosporales</taxon>
        <taxon>Streptomycetaceae</taxon>
        <taxon>Streptomyces</taxon>
    </lineage>
</organism>
<dbReference type="AlphaFoldDB" id="A0A5P0YIU7"/>
<proteinExistence type="predicted"/>
<protein>
    <submittedName>
        <fullName evidence="1">Uncharacterized protein</fullName>
    </submittedName>
</protein>
<accession>A0A5P0YIU7</accession>
<reference evidence="1 2" key="1">
    <citation type="submission" date="2019-10" db="EMBL/GenBank/DDBJ databases">
        <title>Streptomyces sp. nov., a novel actinobacterium isolated from alkaline environment.</title>
        <authorList>
            <person name="Golinska P."/>
        </authorList>
    </citation>
    <scope>NUCLEOTIDE SEQUENCE [LARGE SCALE GENOMIC DNA]</scope>
    <source>
        <strain evidence="1 2">OF1</strain>
    </source>
</reference>
<sequence>MERSITTHVAPALGDVRRMGEGDTVWMSPGVQERSDWGRYVDAIAGAIARGADARWCRHG</sequence>
<gene>
    <name evidence="1" type="ORF">FNX44_000105</name>
</gene>
<name>A0A5P0YIU7_9ACTN</name>